<evidence type="ECO:0000313" key="4">
    <source>
        <dbReference type="Proteomes" id="UP000377798"/>
    </source>
</evidence>
<dbReference type="InterPro" id="IPR002035">
    <property type="entry name" value="VWF_A"/>
</dbReference>
<reference evidence="3 4" key="1">
    <citation type="submission" date="2019-02" db="EMBL/GenBank/DDBJ databases">
        <authorList>
            <consortium name="Pathogen Informatics"/>
        </authorList>
    </citation>
    <scope>NUCLEOTIDE SEQUENCE [LARGE SCALE GENOMIC DNA]</scope>
    <source>
        <strain evidence="3 4">3012STDY7089603</strain>
    </source>
</reference>
<dbReference type="AlphaFoldDB" id="A0A8H2M821"/>
<feature type="compositionally biased region" description="Basic and acidic residues" evidence="1">
    <location>
        <begin position="185"/>
        <end position="204"/>
    </location>
</feature>
<dbReference type="SUPFAM" id="SSF53300">
    <property type="entry name" value="vWA-like"/>
    <property type="match status" value="1"/>
</dbReference>
<dbReference type="Gene3D" id="3.40.50.410">
    <property type="entry name" value="von Willebrand factor, type A domain"/>
    <property type="match status" value="1"/>
</dbReference>
<dbReference type="PANTHER" id="PTHR41248">
    <property type="entry name" value="NORD PROTEIN"/>
    <property type="match status" value="1"/>
</dbReference>
<dbReference type="PANTHER" id="PTHR41248:SF1">
    <property type="entry name" value="NORD PROTEIN"/>
    <property type="match status" value="1"/>
</dbReference>
<dbReference type="RefSeq" id="WP_131749607.1">
    <property type="nucleotide sequence ID" value="NZ_CAACYI010000001.1"/>
</dbReference>
<dbReference type="EMBL" id="CAACYI010000001">
    <property type="protein sequence ID" value="VFB16923.1"/>
    <property type="molecule type" value="Genomic_DNA"/>
</dbReference>
<protein>
    <submittedName>
        <fullName evidence="3">Nitric oxide reductase activation protein</fullName>
    </submittedName>
</protein>
<evidence type="ECO:0000259" key="2">
    <source>
        <dbReference type="PROSITE" id="PS50234"/>
    </source>
</evidence>
<dbReference type="Proteomes" id="UP000377798">
    <property type="component" value="Unassembled WGS sequence"/>
</dbReference>
<accession>A0A8H2M821</accession>
<keyword evidence="4" id="KW-1185">Reference proteome</keyword>
<proteinExistence type="predicted"/>
<sequence>MTRQEGDQVREDNVLWTVAGTYESLPKDRLVFQGGLVYSNSLEGLIYKYYDGKKLLYFFRSRVYSGDHDRDLRVLAQLYFDYQLKDLMEEERPGAYAHRLSYLEDVKEKLQEKRDKTFQEEVLYAYIQALDGGLEAGSFYEKILRGLMKKSLLKTDQAIRDLEGIYRSLAWKRESGPGQPSNSQEGRKEKSQARKAQGKDAKILSAQDKVKETDSLEKYTIEAAEFTGVLLMDEEIQALEEAGGDPGQSQSPFDPKIHEKVIQHYGQASQEGSRLLALEEKICRGIHQGIRLHRTKGHYLQDMKSAYYQSLAQDQEKKNLQAFQDKATIYRRNINQLKSLLKKTLLDQSQEDSQRSRSGDLEAAWVWQEVVLDNHQVFRNHLAQEPGQFTVDLLMDASGSQEDHQEDVAIQAYILAQALVALHIPTRVLGFHNLYNYLVIEEYRDYQDGIQENRQIFRYQATGSNRDGLALAYLYESMKKDPNRQSLLVVLSDGRPNDRIHLGLSADQTSPGLNYEDQEALEDTAQMVLNLRLKGIQVLGVFTGQEEDLAKELKIYGKDFAYIKDMDRFSIVVGKFFKSFVERWR</sequence>
<evidence type="ECO:0000313" key="3">
    <source>
        <dbReference type="EMBL" id="VFB16923.1"/>
    </source>
</evidence>
<feature type="domain" description="VWFA" evidence="2">
    <location>
        <begin position="390"/>
        <end position="580"/>
    </location>
</feature>
<dbReference type="PROSITE" id="PS50234">
    <property type="entry name" value="VWFA"/>
    <property type="match status" value="1"/>
</dbReference>
<gene>
    <name evidence="3" type="ORF">NCTC13150_01496</name>
</gene>
<feature type="region of interest" description="Disordered" evidence="1">
    <location>
        <begin position="173"/>
        <end position="204"/>
    </location>
</feature>
<organism evidence="3 4">
    <name type="scientific">Urinicoccus massiliensis</name>
    <dbReference type="NCBI Taxonomy" id="1723382"/>
    <lineage>
        <taxon>Bacteria</taxon>
        <taxon>Bacillati</taxon>
        <taxon>Bacillota</taxon>
        <taxon>Tissierellia</taxon>
        <taxon>Tissierellales</taxon>
        <taxon>Peptoniphilaceae</taxon>
        <taxon>Urinicoccus</taxon>
    </lineage>
</organism>
<dbReference type="InterPro" id="IPR036465">
    <property type="entry name" value="vWFA_dom_sf"/>
</dbReference>
<dbReference type="InterPro" id="IPR051928">
    <property type="entry name" value="NorD/CobT"/>
</dbReference>
<comment type="caution">
    <text evidence="3">The sequence shown here is derived from an EMBL/GenBank/DDBJ whole genome shotgun (WGS) entry which is preliminary data.</text>
</comment>
<name>A0A8H2M821_9FIRM</name>
<evidence type="ECO:0000256" key="1">
    <source>
        <dbReference type="SAM" id="MobiDB-lite"/>
    </source>
</evidence>